<dbReference type="EMBL" id="FUYA01000004">
    <property type="protein sequence ID" value="SKA71453.1"/>
    <property type="molecule type" value="Genomic_DNA"/>
</dbReference>
<dbReference type="GO" id="GO:0015031">
    <property type="term" value="P:protein transport"/>
    <property type="evidence" value="ECO:0007669"/>
    <property type="project" value="UniProtKB-KW"/>
</dbReference>
<evidence type="ECO:0000256" key="7">
    <source>
        <dbReference type="ARBA" id="ARBA00022927"/>
    </source>
</evidence>
<dbReference type="PRINTS" id="PR01853">
    <property type="entry name" value="YAJCTRNLCASE"/>
</dbReference>
<keyword evidence="4" id="KW-0813">Transport</keyword>
<accession>A0A1T4W2K6</accession>
<keyword evidence="8 11" id="KW-1133">Transmembrane helix</keyword>
<evidence type="ECO:0000256" key="6">
    <source>
        <dbReference type="ARBA" id="ARBA00022692"/>
    </source>
</evidence>
<comment type="similarity">
    <text evidence="2">Belongs to the YajC family.</text>
</comment>
<evidence type="ECO:0000256" key="11">
    <source>
        <dbReference type="SAM" id="Phobius"/>
    </source>
</evidence>
<name>A0A1T4W2K6_9BACT</name>
<evidence type="ECO:0000313" key="13">
    <source>
        <dbReference type="Proteomes" id="UP000189733"/>
    </source>
</evidence>
<keyword evidence="10 11" id="KW-0472">Membrane</keyword>
<keyword evidence="9" id="KW-0811">Translocation</keyword>
<dbReference type="NCBIfam" id="TIGR00739">
    <property type="entry name" value="yajC"/>
    <property type="match status" value="1"/>
</dbReference>
<evidence type="ECO:0000256" key="2">
    <source>
        <dbReference type="ARBA" id="ARBA00006742"/>
    </source>
</evidence>
<dbReference type="Proteomes" id="UP000189733">
    <property type="component" value="Unassembled WGS sequence"/>
</dbReference>
<keyword evidence="6 11" id="KW-0812">Transmembrane</keyword>
<keyword evidence="13" id="KW-1185">Reference proteome</keyword>
<dbReference type="SMART" id="SM01323">
    <property type="entry name" value="YajC"/>
    <property type="match status" value="1"/>
</dbReference>
<proteinExistence type="inferred from homology"/>
<evidence type="ECO:0000256" key="8">
    <source>
        <dbReference type="ARBA" id="ARBA00022989"/>
    </source>
</evidence>
<evidence type="ECO:0000256" key="5">
    <source>
        <dbReference type="ARBA" id="ARBA00022475"/>
    </source>
</evidence>
<dbReference type="PANTHER" id="PTHR33909">
    <property type="entry name" value="SEC TRANSLOCON ACCESSORY COMPLEX SUBUNIT YAJC"/>
    <property type="match status" value="1"/>
</dbReference>
<sequence>MFFADVAYAMGAGATGADGAANPLTAMMPLVLMFVIFYFLLIRPQQKKAKQHKEMLNALKKGDWVLTGGGFYGRIVEMHEEEVLLNVGESDLLVNRSFVSNVLDKAPKAFPAAKNDKKKK</sequence>
<gene>
    <name evidence="12" type="ORF">SAMN02745702_01485</name>
</gene>
<protein>
    <recommendedName>
        <fullName evidence="3">Sec translocon accessory complex subunit YajC</fullName>
    </recommendedName>
</protein>
<evidence type="ECO:0000256" key="4">
    <source>
        <dbReference type="ARBA" id="ARBA00022448"/>
    </source>
</evidence>
<evidence type="ECO:0000256" key="1">
    <source>
        <dbReference type="ARBA" id="ARBA00004162"/>
    </source>
</evidence>
<dbReference type="PANTHER" id="PTHR33909:SF1">
    <property type="entry name" value="SEC TRANSLOCON ACCESSORY COMPLEX SUBUNIT YAJC"/>
    <property type="match status" value="1"/>
</dbReference>
<evidence type="ECO:0000256" key="3">
    <source>
        <dbReference type="ARBA" id="ARBA00014962"/>
    </source>
</evidence>
<dbReference type="STRING" id="1121442.SAMN02745702_01485"/>
<evidence type="ECO:0000256" key="9">
    <source>
        <dbReference type="ARBA" id="ARBA00023010"/>
    </source>
</evidence>
<keyword evidence="5" id="KW-1003">Cell membrane</keyword>
<dbReference type="InterPro" id="IPR003849">
    <property type="entry name" value="Preprotein_translocase_YajC"/>
</dbReference>
<dbReference type="AlphaFoldDB" id="A0A1T4W2K6"/>
<comment type="subcellular location">
    <subcellularLocation>
        <location evidence="1">Cell membrane</location>
        <topology evidence="1">Single-pass membrane protein</topology>
    </subcellularLocation>
</comment>
<dbReference type="RefSeq" id="WP_078684770.1">
    <property type="nucleotide sequence ID" value="NZ_FUYA01000004.1"/>
</dbReference>
<dbReference type="OrthoDB" id="9811406at2"/>
<keyword evidence="7" id="KW-0653">Protein transport</keyword>
<evidence type="ECO:0000313" key="12">
    <source>
        <dbReference type="EMBL" id="SKA71453.1"/>
    </source>
</evidence>
<dbReference type="Pfam" id="PF02699">
    <property type="entry name" value="YajC"/>
    <property type="match status" value="1"/>
</dbReference>
<reference evidence="12 13" key="1">
    <citation type="submission" date="2017-02" db="EMBL/GenBank/DDBJ databases">
        <authorList>
            <person name="Peterson S.W."/>
        </authorList>
    </citation>
    <scope>NUCLEOTIDE SEQUENCE [LARGE SCALE GENOMIC DNA]</scope>
    <source>
        <strain evidence="12 13">DSM 18034</strain>
    </source>
</reference>
<evidence type="ECO:0000256" key="10">
    <source>
        <dbReference type="ARBA" id="ARBA00023136"/>
    </source>
</evidence>
<feature type="transmembrane region" description="Helical" evidence="11">
    <location>
        <begin position="20"/>
        <end position="41"/>
    </location>
</feature>
<dbReference type="GO" id="GO:0005886">
    <property type="term" value="C:plasma membrane"/>
    <property type="evidence" value="ECO:0007669"/>
    <property type="project" value="UniProtKB-SubCell"/>
</dbReference>
<organism evidence="12 13">
    <name type="scientific">Desulfobaculum bizertense DSM 18034</name>
    <dbReference type="NCBI Taxonomy" id="1121442"/>
    <lineage>
        <taxon>Bacteria</taxon>
        <taxon>Pseudomonadati</taxon>
        <taxon>Thermodesulfobacteriota</taxon>
        <taxon>Desulfovibrionia</taxon>
        <taxon>Desulfovibrionales</taxon>
        <taxon>Desulfovibrionaceae</taxon>
        <taxon>Desulfobaculum</taxon>
    </lineage>
</organism>